<dbReference type="AlphaFoldDB" id="A0A3R9DWJ5"/>
<evidence type="ECO:0000256" key="1">
    <source>
        <dbReference type="SAM" id="Phobius"/>
    </source>
</evidence>
<feature type="transmembrane region" description="Helical" evidence="1">
    <location>
        <begin position="64"/>
        <end position="85"/>
    </location>
</feature>
<dbReference type="Proteomes" id="UP000267081">
    <property type="component" value="Unassembled WGS sequence"/>
</dbReference>
<feature type="transmembrane region" description="Helical" evidence="1">
    <location>
        <begin position="35"/>
        <end position="57"/>
    </location>
</feature>
<keyword evidence="1" id="KW-0812">Transmembrane</keyword>
<organism evidence="2 3">
    <name type="scientific">Amycolatopsis eburnea</name>
    <dbReference type="NCBI Taxonomy" id="2267691"/>
    <lineage>
        <taxon>Bacteria</taxon>
        <taxon>Bacillati</taxon>
        <taxon>Actinomycetota</taxon>
        <taxon>Actinomycetes</taxon>
        <taxon>Pseudonocardiales</taxon>
        <taxon>Pseudonocardiaceae</taxon>
        <taxon>Amycolatopsis</taxon>
    </lineage>
</organism>
<keyword evidence="1" id="KW-0472">Membrane</keyword>
<reference evidence="2 3" key="1">
    <citation type="submission" date="2018-12" db="EMBL/GenBank/DDBJ databases">
        <title>Amycolatopsis eburnea sp. nov. actinomycete associate with arbuscular mycorrhiza fungal spore.</title>
        <authorList>
            <person name="Lumyong S."/>
            <person name="Chaiya L."/>
        </authorList>
    </citation>
    <scope>NUCLEOTIDE SEQUENCE [LARGE SCALE GENOMIC DNA]</scope>
    <source>
        <strain evidence="2 3">GLM-1</strain>
    </source>
</reference>
<keyword evidence="3" id="KW-1185">Reference proteome</keyword>
<evidence type="ECO:0000313" key="3">
    <source>
        <dbReference type="Proteomes" id="UP000267081"/>
    </source>
</evidence>
<name>A0A3R9DWJ5_9PSEU</name>
<accession>A0A3R9DWJ5</accession>
<protein>
    <submittedName>
        <fullName evidence="2">Uncharacterized protein</fullName>
    </submittedName>
</protein>
<sequence>MQRAQLCFHTTFEATHSGRFLLARSWLPFTLVADVVGGLVLGVGMAVAGITVVFALIVAGGAKVVFDLSSTMMMHLAIVGAWMMFA</sequence>
<dbReference type="RefSeq" id="WP_125312895.1">
    <property type="nucleotide sequence ID" value="NZ_RSEC01000058.1"/>
</dbReference>
<gene>
    <name evidence="2" type="ORF">EIY87_28310</name>
</gene>
<proteinExistence type="predicted"/>
<comment type="caution">
    <text evidence="2">The sequence shown here is derived from an EMBL/GenBank/DDBJ whole genome shotgun (WGS) entry which is preliminary data.</text>
</comment>
<dbReference type="EMBL" id="RSEC01000058">
    <property type="protein sequence ID" value="RSD13609.1"/>
    <property type="molecule type" value="Genomic_DNA"/>
</dbReference>
<keyword evidence="1" id="KW-1133">Transmembrane helix</keyword>
<dbReference type="OrthoDB" id="9946184at2"/>
<evidence type="ECO:0000313" key="2">
    <source>
        <dbReference type="EMBL" id="RSD13609.1"/>
    </source>
</evidence>